<accession>A0A0U1LZA1</accession>
<feature type="region of interest" description="Disordered" evidence="2">
    <location>
        <begin position="49"/>
        <end position="191"/>
    </location>
</feature>
<proteinExistence type="predicted"/>
<evidence type="ECO:0000256" key="2">
    <source>
        <dbReference type="SAM" id="MobiDB-lite"/>
    </source>
</evidence>
<feature type="coiled-coil region" evidence="1">
    <location>
        <begin position="260"/>
        <end position="294"/>
    </location>
</feature>
<evidence type="ECO:0000313" key="3">
    <source>
        <dbReference type="EMBL" id="CRG88432.1"/>
    </source>
</evidence>
<sequence length="315" mass="34370">MSRARAVSEEPSTDAVKRSGDTSIDEFSSAKRPRLSDYRVLETFQLPQNRNFSGDSENGGVPYATTIAPTSVESEKTDVDDSTALIEGPNTEINCPHPPGNRAISVAEIPSSPAATQMPSTDFENRTEGNEPATGNFQDVEPSSEEEDSPVDSSNRCPTSSSGVDTEMGSVEDSQDMWTSVASSEDSEDEGVEIGFSGRLESAFSRPVSLPEQAIPAAVEEGFGTFKAHVEDAFASFKRDIESVLGVEEKRIIVIMKDILAEKDGIISLLKAEIDQLRSELEKCRQLVHQHGKETEEWADRMMNLICRLPDFEGV</sequence>
<feature type="compositionally biased region" description="Polar residues" evidence="2">
    <location>
        <begin position="155"/>
        <end position="164"/>
    </location>
</feature>
<gene>
    <name evidence="3" type="ORF">PISL3812_05462</name>
</gene>
<dbReference type="Proteomes" id="UP000054383">
    <property type="component" value="Unassembled WGS sequence"/>
</dbReference>
<feature type="region of interest" description="Disordered" evidence="2">
    <location>
        <begin position="1"/>
        <end position="34"/>
    </location>
</feature>
<dbReference type="EMBL" id="CVMT01000004">
    <property type="protein sequence ID" value="CRG88432.1"/>
    <property type="molecule type" value="Genomic_DNA"/>
</dbReference>
<keyword evidence="1" id="KW-0175">Coiled coil</keyword>
<organism evidence="3 4">
    <name type="scientific">Talaromyces islandicus</name>
    <name type="common">Penicillium islandicum</name>
    <dbReference type="NCBI Taxonomy" id="28573"/>
    <lineage>
        <taxon>Eukaryota</taxon>
        <taxon>Fungi</taxon>
        <taxon>Dikarya</taxon>
        <taxon>Ascomycota</taxon>
        <taxon>Pezizomycotina</taxon>
        <taxon>Eurotiomycetes</taxon>
        <taxon>Eurotiomycetidae</taxon>
        <taxon>Eurotiales</taxon>
        <taxon>Trichocomaceae</taxon>
        <taxon>Talaromyces</taxon>
        <taxon>Talaromyces sect. Islandici</taxon>
    </lineage>
</organism>
<dbReference type="OrthoDB" id="10401598at2759"/>
<reference evidence="3 4" key="1">
    <citation type="submission" date="2015-04" db="EMBL/GenBank/DDBJ databases">
        <authorList>
            <person name="Syromyatnikov M.Y."/>
            <person name="Popov V.N."/>
        </authorList>
    </citation>
    <scope>NUCLEOTIDE SEQUENCE [LARGE SCALE GENOMIC DNA]</scope>
    <source>
        <strain evidence="3">WF-38-12</strain>
    </source>
</reference>
<dbReference type="AlphaFoldDB" id="A0A0U1LZA1"/>
<protein>
    <submittedName>
        <fullName evidence="3">Uncharacterized protein</fullName>
    </submittedName>
</protein>
<evidence type="ECO:0000313" key="4">
    <source>
        <dbReference type="Proteomes" id="UP000054383"/>
    </source>
</evidence>
<name>A0A0U1LZA1_TALIS</name>
<feature type="compositionally biased region" description="Polar residues" evidence="2">
    <location>
        <begin position="113"/>
        <end position="122"/>
    </location>
</feature>
<keyword evidence="4" id="KW-1185">Reference proteome</keyword>
<evidence type="ECO:0000256" key="1">
    <source>
        <dbReference type="SAM" id="Coils"/>
    </source>
</evidence>